<dbReference type="Gene3D" id="3.40.50.720">
    <property type="entry name" value="NAD(P)-binding Rossmann-like Domain"/>
    <property type="match status" value="1"/>
</dbReference>
<evidence type="ECO:0000256" key="1">
    <source>
        <dbReference type="ARBA" id="ARBA00006484"/>
    </source>
</evidence>
<dbReference type="InterPro" id="IPR002347">
    <property type="entry name" value="SDR_fam"/>
</dbReference>
<dbReference type="NCBIfam" id="NF009385">
    <property type="entry name" value="PRK12744.1"/>
    <property type="match status" value="1"/>
</dbReference>
<dbReference type="PANTHER" id="PTHR48107:SF7">
    <property type="entry name" value="RE15974P"/>
    <property type="match status" value="1"/>
</dbReference>
<gene>
    <name evidence="3" type="ORF">RQP53_12420</name>
</gene>
<evidence type="ECO:0000256" key="2">
    <source>
        <dbReference type="ARBA" id="ARBA00023002"/>
    </source>
</evidence>
<name>A0ABU3PCM7_9BURK</name>
<keyword evidence="2" id="KW-0560">Oxidoreductase</keyword>
<comment type="caution">
    <text evidence="3">The sequence shown here is derived from an EMBL/GenBank/DDBJ whole genome shotgun (WGS) entry which is preliminary data.</text>
</comment>
<evidence type="ECO:0000313" key="3">
    <source>
        <dbReference type="EMBL" id="MDT9000072.1"/>
    </source>
</evidence>
<evidence type="ECO:0000313" key="4">
    <source>
        <dbReference type="Proteomes" id="UP001246372"/>
    </source>
</evidence>
<dbReference type="PRINTS" id="PR00080">
    <property type="entry name" value="SDRFAMILY"/>
</dbReference>
<dbReference type="EMBL" id="JAVXZY010000004">
    <property type="protein sequence ID" value="MDT9000072.1"/>
    <property type="molecule type" value="Genomic_DNA"/>
</dbReference>
<accession>A0ABU3PCM7</accession>
<proteinExistence type="inferred from homology"/>
<sequence>MSNTNPTARQTNEHSLHGKVALVAGASRNLGRQIALELAAAGADVLLHFHSASSAADAEAAVRELRGLGVRAEALQGDLSEVGQIERLFAEGKAAFGRIDIAVNAVGKVLKKPLIETSEAEFDAMFAVNSRAAFFFIREAGRQLEDGGKIISIATSLLAAFTGGYSVYAGAKAPLEHFTRAAAKEFAARGISVNAVAPGPLDTPFFHGQENAASTAYLSAASMNGKLGDIRDIAPIVRFLAGEGWWINGQTLFANGGFTAR</sequence>
<dbReference type="PANTHER" id="PTHR48107">
    <property type="entry name" value="NADPH-DEPENDENT ALDEHYDE REDUCTASE-LIKE PROTEIN, CHLOROPLASTIC-RELATED"/>
    <property type="match status" value="1"/>
</dbReference>
<dbReference type="RefSeq" id="WP_315650619.1">
    <property type="nucleotide sequence ID" value="NZ_JAVXZY010000004.1"/>
</dbReference>
<dbReference type="Proteomes" id="UP001246372">
    <property type="component" value="Unassembled WGS sequence"/>
</dbReference>
<dbReference type="PRINTS" id="PR00081">
    <property type="entry name" value="GDHRDH"/>
</dbReference>
<organism evidence="3 4">
    <name type="scientific">Roseateles aquae</name>
    <dbReference type="NCBI Taxonomy" id="3077235"/>
    <lineage>
        <taxon>Bacteria</taxon>
        <taxon>Pseudomonadati</taxon>
        <taxon>Pseudomonadota</taxon>
        <taxon>Betaproteobacteria</taxon>
        <taxon>Burkholderiales</taxon>
        <taxon>Sphaerotilaceae</taxon>
        <taxon>Roseateles</taxon>
    </lineage>
</organism>
<keyword evidence="4" id="KW-1185">Reference proteome</keyword>
<dbReference type="InterPro" id="IPR036291">
    <property type="entry name" value="NAD(P)-bd_dom_sf"/>
</dbReference>
<dbReference type="Pfam" id="PF13561">
    <property type="entry name" value="adh_short_C2"/>
    <property type="match status" value="1"/>
</dbReference>
<reference evidence="3" key="1">
    <citation type="submission" date="2023-09" db="EMBL/GenBank/DDBJ databases">
        <title>Paucibacter sp. APW11 Genome sequencing and assembly.</title>
        <authorList>
            <person name="Kim I."/>
        </authorList>
    </citation>
    <scope>NUCLEOTIDE SEQUENCE</scope>
    <source>
        <strain evidence="3">APW11</strain>
    </source>
</reference>
<comment type="similarity">
    <text evidence="1">Belongs to the short-chain dehydrogenases/reductases (SDR) family.</text>
</comment>
<dbReference type="SUPFAM" id="SSF51735">
    <property type="entry name" value="NAD(P)-binding Rossmann-fold domains"/>
    <property type="match status" value="1"/>
</dbReference>
<protein>
    <submittedName>
        <fullName evidence="3">SDR family oxidoreductase</fullName>
    </submittedName>
</protein>